<evidence type="ECO:0000313" key="2">
    <source>
        <dbReference type="EMBL" id="AKV04272.1"/>
    </source>
</evidence>
<dbReference type="GO" id="GO:0003677">
    <property type="term" value="F:DNA binding"/>
    <property type="evidence" value="ECO:0007669"/>
    <property type="project" value="UniProtKB-KW"/>
</dbReference>
<gene>
    <name evidence="2" type="ORF">AKJ09_10935</name>
</gene>
<sequence>MRLTQYTDYALRIVLYLGAHPDETPNSATISKAFGISAHHTATIAKRMVQEGILAAKRGRGGGLRLAHDLKTLKVGDFVVRMERTMHLAECFDAKKNRCPVTGACTLKGVLEGAQAAFIDSLNQHTLADLVHNGPQLVQLLNRGARARGASSSRTRALAT</sequence>
<dbReference type="AlphaFoldDB" id="A0A0K1QF52"/>
<dbReference type="InterPro" id="IPR036388">
    <property type="entry name" value="WH-like_DNA-bd_sf"/>
</dbReference>
<dbReference type="RefSeq" id="WP_169928625.1">
    <property type="nucleotide sequence ID" value="NZ_CP012333.1"/>
</dbReference>
<accession>A0A0K1QF52</accession>
<organism evidence="2 3">
    <name type="scientific">Labilithrix luteola</name>
    <dbReference type="NCBI Taxonomy" id="1391654"/>
    <lineage>
        <taxon>Bacteria</taxon>
        <taxon>Pseudomonadati</taxon>
        <taxon>Myxococcota</taxon>
        <taxon>Polyangia</taxon>
        <taxon>Polyangiales</taxon>
        <taxon>Labilitrichaceae</taxon>
        <taxon>Labilithrix</taxon>
    </lineage>
</organism>
<dbReference type="InterPro" id="IPR036390">
    <property type="entry name" value="WH_DNA-bd_sf"/>
</dbReference>
<dbReference type="Pfam" id="PF02082">
    <property type="entry name" value="Rrf2"/>
    <property type="match status" value="1"/>
</dbReference>
<dbReference type="SUPFAM" id="SSF46785">
    <property type="entry name" value="Winged helix' DNA-binding domain"/>
    <property type="match status" value="1"/>
</dbReference>
<dbReference type="STRING" id="1391654.AKJ09_10935"/>
<dbReference type="EMBL" id="CP012333">
    <property type="protein sequence ID" value="AKV04272.1"/>
    <property type="molecule type" value="Genomic_DNA"/>
</dbReference>
<evidence type="ECO:0000256" key="1">
    <source>
        <dbReference type="ARBA" id="ARBA00023125"/>
    </source>
</evidence>
<dbReference type="KEGG" id="llu:AKJ09_10935"/>
<dbReference type="GO" id="GO:0005829">
    <property type="term" value="C:cytosol"/>
    <property type="evidence" value="ECO:0007669"/>
    <property type="project" value="TreeGrafter"/>
</dbReference>
<proteinExistence type="predicted"/>
<keyword evidence="1" id="KW-0238">DNA-binding</keyword>
<dbReference type="PANTHER" id="PTHR33221">
    <property type="entry name" value="WINGED HELIX-TURN-HELIX TRANSCRIPTIONAL REGULATOR, RRF2 FAMILY"/>
    <property type="match status" value="1"/>
</dbReference>
<dbReference type="PROSITE" id="PS51197">
    <property type="entry name" value="HTH_RRF2_2"/>
    <property type="match status" value="1"/>
</dbReference>
<dbReference type="NCBIfam" id="TIGR00738">
    <property type="entry name" value="rrf2_super"/>
    <property type="match status" value="1"/>
</dbReference>
<dbReference type="Proteomes" id="UP000064967">
    <property type="component" value="Chromosome"/>
</dbReference>
<dbReference type="Gene3D" id="1.10.10.10">
    <property type="entry name" value="Winged helix-like DNA-binding domain superfamily/Winged helix DNA-binding domain"/>
    <property type="match status" value="1"/>
</dbReference>
<evidence type="ECO:0000313" key="3">
    <source>
        <dbReference type="Proteomes" id="UP000064967"/>
    </source>
</evidence>
<protein>
    <submittedName>
        <fullName evidence="2">Nitrite-sensitive transcriptional repressor NsrR</fullName>
    </submittedName>
</protein>
<dbReference type="InterPro" id="IPR000944">
    <property type="entry name" value="Tscrpt_reg_Rrf2"/>
</dbReference>
<reference evidence="2 3" key="1">
    <citation type="submission" date="2015-08" db="EMBL/GenBank/DDBJ databases">
        <authorList>
            <person name="Babu N.S."/>
            <person name="Beckwith C.J."/>
            <person name="Beseler K.G."/>
            <person name="Brison A."/>
            <person name="Carone J.V."/>
            <person name="Caskin T.P."/>
            <person name="Diamond M."/>
            <person name="Durham M.E."/>
            <person name="Foxe J.M."/>
            <person name="Go M."/>
            <person name="Henderson B.A."/>
            <person name="Jones I.B."/>
            <person name="McGettigan J.A."/>
            <person name="Micheletti S.J."/>
            <person name="Nasrallah M.E."/>
            <person name="Ortiz D."/>
            <person name="Piller C.R."/>
            <person name="Privatt S.R."/>
            <person name="Schneider S.L."/>
            <person name="Sharp S."/>
            <person name="Smith T.C."/>
            <person name="Stanton J.D."/>
            <person name="Ullery H.E."/>
            <person name="Wilson R.J."/>
            <person name="Serrano M.G."/>
            <person name="Buck G."/>
            <person name="Lee V."/>
            <person name="Wang Y."/>
            <person name="Carvalho R."/>
            <person name="Voegtly L."/>
            <person name="Shi R."/>
            <person name="Duckworth R."/>
            <person name="Johnson A."/>
            <person name="Loviza R."/>
            <person name="Walstead R."/>
            <person name="Shah Z."/>
            <person name="Kiflezghi M."/>
            <person name="Wade K."/>
            <person name="Ball S.L."/>
            <person name="Bradley K.W."/>
            <person name="Asai D.J."/>
            <person name="Bowman C.A."/>
            <person name="Russell D.A."/>
            <person name="Pope W.H."/>
            <person name="Jacobs-Sera D."/>
            <person name="Hendrix R.W."/>
            <person name="Hatfull G.F."/>
        </authorList>
    </citation>
    <scope>NUCLEOTIDE SEQUENCE [LARGE SCALE GENOMIC DNA]</scope>
    <source>
        <strain evidence="2 3">DSM 27648</strain>
    </source>
</reference>
<dbReference type="PANTHER" id="PTHR33221:SF4">
    <property type="entry name" value="HTH-TYPE TRANSCRIPTIONAL REPRESSOR NSRR"/>
    <property type="match status" value="1"/>
</dbReference>
<keyword evidence="3" id="KW-1185">Reference proteome</keyword>
<name>A0A0K1QF52_9BACT</name>
<dbReference type="GO" id="GO:0003700">
    <property type="term" value="F:DNA-binding transcription factor activity"/>
    <property type="evidence" value="ECO:0007669"/>
    <property type="project" value="TreeGrafter"/>
</dbReference>